<evidence type="ECO:0000256" key="2">
    <source>
        <dbReference type="ARBA" id="ARBA00022475"/>
    </source>
</evidence>
<dbReference type="PRINTS" id="PR00781">
    <property type="entry name" value="LIPOSIGPTASE"/>
</dbReference>
<evidence type="ECO:0000256" key="9">
    <source>
        <dbReference type="RuleBase" id="RU004181"/>
    </source>
</evidence>
<keyword evidence="7 10" id="KW-1133">Transmembrane helix</keyword>
<dbReference type="PANTHER" id="PTHR33695">
    <property type="entry name" value="LIPOPROTEIN SIGNAL PEPTIDASE"/>
    <property type="match status" value="1"/>
</dbReference>
<dbReference type="PANTHER" id="PTHR33695:SF1">
    <property type="entry name" value="LIPOPROTEIN SIGNAL PEPTIDASE"/>
    <property type="match status" value="1"/>
</dbReference>
<reference evidence="11" key="1">
    <citation type="submission" date="2022-08" db="EMBL/GenBank/DDBJ databases">
        <title>Complete genome of Mycoplasma iguanae type strain 2327.</title>
        <authorList>
            <person name="Spergser J."/>
        </authorList>
    </citation>
    <scope>NUCLEOTIDE SEQUENCE</scope>
    <source>
        <strain evidence="11">2327</strain>
    </source>
</reference>
<evidence type="ECO:0000256" key="6">
    <source>
        <dbReference type="ARBA" id="ARBA00022801"/>
    </source>
</evidence>
<keyword evidence="12" id="KW-1185">Reference proteome</keyword>
<dbReference type="Proteomes" id="UP001059252">
    <property type="component" value="Chromosome"/>
</dbReference>
<accession>A0ABY5R8D7</accession>
<keyword evidence="4 10" id="KW-0812">Transmembrane</keyword>
<evidence type="ECO:0000256" key="7">
    <source>
        <dbReference type="ARBA" id="ARBA00022989"/>
    </source>
</evidence>
<evidence type="ECO:0000313" key="11">
    <source>
        <dbReference type="EMBL" id="UVD81541.1"/>
    </source>
</evidence>
<dbReference type="Pfam" id="PF01252">
    <property type="entry name" value="Peptidase_A8"/>
    <property type="match status" value="1"/>
</dbReference>
<comment type="similarity">
    <text evidence="1 9">Belongs to the peptidase A8 family.</text>
</comment>
<keyword evidence="8 10" id="KW-0472">Membrane</keyword>
<sequence>MSNKIINSIKANLLPKKKMIENVILFSVIFFIFFSFDLLTKYLFFSTEEYKIGFENNKRIIDWVIIGLRPKMHYGVTSGINNLIGFIGIHIFSWIVFFVIIISIFFVENKWMIAALALLNAGNMGNAFDRIFFQNGVRDLFFIPYHDRGTFNLADIFIVSGSVAIIIVYCMQFLIEFIRKVKSKRNISLNQNTENNLNEMLDDEKTSKNDLSNLEE</sequence>
<evidence type="ECO:0000313" key="12">
    <source>
        <dbReference type="Proteomes" id="UP001059252"/>
    </source>
</evidence>
<keyword evidence="5" id="KW-0064">Aspartyl protease</keyword>
<keyword evidence="6" id="KW-0378">Hydrolase</keyword>
<protein>
    <submittedName>
        <fullName evidence="11">Signal peptidase II</fullName>
    </submittedName>
</protein>
<evidence type="ECO:0000256" key="10">
    <source>
        <dbReference type="SAM" id="Phobius"/>
    </source>
</evidence>
<evidence type="ECO:0000256" key="4">
    <source>
        <dbReference type="ARBA" id="ARBA00022692"/>
    </source>
</evidence>
<feature type="transmembrane region" description="Helical" evidence="10">
    <location>
        <begin position="113"/>
        <end position="133"/>
    </location>
</feature>
<dbReference type="RefSeq" id="WP_258210715.1">
    <property type="nucleotide sequence ID" value="NZ_CP102734.1"/>
</dbReference>
<feature type="transmembrane region" description="Helical" evidence="10">
    <location>
        <begin position="153"/>
        <end position="175"/>
    </location>
</feature>
<evidence type="ECO:0000256" key="1">
    <source>
        <dbReference type="ARBA" id="ARBA00006139"/>
    </source>
</evidence>
<evidence type="ECO:0000256" key="5">
    <source>
        <dbReference type="ARBA" id="ARBA00022750"/>
    </source>
</evidence>
<keyword evidence="2" id="KW-1003">Cell membrane</keyword>
<evidence type="ECO:0000256" key="3">
    <source>
        <dbReference type="ARBA" id="ARBA00022670"/>
    </source>
</evidence>
<feature type="transmembrane region" description="Helical" evidence="10">
    <location>
        <begin position="23"/>
        <end position="44"/>
    </location>
</feature>
<proteinExistence type="inferred from homology"/>
<organism evidence="11 12">
    <name type="scientific">Mycoplasma iguanae</name>
    <dbReference type="NCBI Taxonomy" id="292461"/>
    <lineage>
        <taxon>Bacteria</taxon>
        <taxon>Bacillati</taxon>
        <taxon>Mycoplasmatota</taxon>
        <taxon>Mollicutes</taxon>
        <taxon>Mycoplasmataceae</taxon>
        <taxon>Mycoplasma</taxon>
    </lineage>
</organism>
<dbReference type="InterPro" id="IPR001872">
    <property type="entry name" value="Peptidase_A8"/>
</dbReference>
<evidence type="ECO:0000256" key="8">
    <source>
        <dbReference type="ARBA" id="ARBA00023136"/>
    </source>
</evidence>
<keyword evidence="3" id="KW-0645">Protease</keyword>
<dbReference type="EMBL" id="CP102734">
    <property type="protein sequence ID" value="UVD81541.1"/>
    <property type="molecule type" value="Genomic_DNA"/>
</dbReference>
<feature type="transmembrane region" description="Helical" evidence="10">
    <location>
        <begin position="83"/>
        <end position="106"/>
    </location>
</feature>
<name>A0ABY5R8D7_9MOLU</name>
<gene>
    <name evidence="11" type="ORF">NV226_02315</name>
</gene>